<name>A0A542ZKR2_9MICO</name>
<dbReference type="PANTHER" id="PTHR43689">
    <property type="entry name" value="HYDROLASE"/>
    <property type="match status" value="1"/>
</dbReference>
<dbReference type="Pfam" id="PF00561">
    <property type="entry name" value="Abhydrolase_1"/>
    <property type="match status" value="1"/>
</dbReference>
<keyword evidence="3" id="KW-1185">Reference proteome</keyword>
<dbReference type="AlphaFoldDB" id="A0A542ZKR2"/>
<evidence type="ECO:0000313" key="2">
    <source>
        <dbReference type="EMBL" id="TQL60943.1"/>
    </source>
</evidence>
<feature type="domain" description="AB hydrolase-1" evidence="1">
    <location>
        <begin position="65"/>
        <end position="299"/>
    </location>
</feature>
<comment type="caution">
    <text evidence="2">The sequence shown here is derived from an EMBL/GenBank/DDBJ whole genome shotgun (WGS) entry which is preliminary data.</text>
</comment>
<dbReference type="InterPro" id="IPR029058">
    <property type="entry name" value="AB_hydrolase_fold"/>
</dbReference>
<dbReference type="PRINTS" id="PR00412">
    <property type="entry name" value="EPOXHYDRLASE"/>
</dbReference>
<dbReference type="InterPro" id="IPR000639">
    <property type="entry name" value="Epox_hydrolase-like"/>
</dbReference>
<dbReference type="OrthoDB" id="2987348at2"/>
<dbReference type="RefSeq" id="WP_141788781.1">
    <property type="nucleotide sequence ID" value="NZ_BAAAKX010000007.1"/>
</dbReference>
<dbReference type="SUPFAM" id="SSF53474">
    <property type="entry name" value="alpha/beta-Hydrolases"/>
    <property type="match status" value="1"/>
</dbReference>
<dbReference type="GO" id="GO:0003824">
    <property type="term" value="F:catalytic activity"/>
    <property type="evidence" value="ECO:0007669"/>
    <property type="project" value="InterPro"/>
</dbReference>
<dbReference type="PRINTS" id="PR00111">
    <property type="entry name" value="ABHYDROLASE"/>
</dbReference>
<protein>
    <submittedName>
        <fullName evidence="2">Pimeloyl-ACP methyl ester carboxylesterase</fullName>
    </submittedName>
</protein>
<dbReference type="Proteomes" id="UP000319514">
    <property type="component" value="Unassembled WGS sequence"/>
</dbReference>
<accession>A0A542ZKR2</accession>
<dbReference type="PANTHER" id="PTHR43689:SF8">
    <property type="entry name" value="ALPHA_BETA-HYDROLASES SUPERFAMILY PROTEIN"/>
    <property type="match status" value="1"/>
</dbReference>
<dbReference type="InterPro" id="IPR000073">
    <property type="entry name" value="AB_hydrolase_1"/>
</dbReference>
<proteinExistence type="predicted"/>
<dbReference type="EMBL" id="VFOQ01000001">
    <property type="protein sequence ID" value="TQL60943.1"/>
    <property type="molecule type" value="Genomic_DNA"/>
</dbReference>
<evidence type="ECO:0000313" key="3">
    <source>
        <dbReference type="Proteomes" id="UP000319514"/>
    </source>
</evidence>
<evidence type="ECO:0000259" key="1">
    <source>
        <dbReference type="Pfam" id="PF00561"/>
    </source>
</evidence>
<reference evidence="2 3" key="1">
    <citation type="submission" date="2019-06" db="EMBL/GenBank/DDBJ databases">
        <title>Sequencing the genomes of 1000 actinobacteria strains.</title>
        <authorList>
            <person name="Klenk H.-P."/>
        </authorList>
    </citation>
    <scope>NUCLEOTIDE SEQUENCE [LARGE SCALE GENOMIC DNA]</scope>
    <source>
        <strain evidence="2 3">DSM 18082</strain>
    </source>
</reference>
<organism evidence="2 3">
    <name type="scientific">Oryzihumus leptocrescens</name>
    <dbReference type="NCBI Taxonomy" id="297536"/>
    <lineage>
        <taxon>Bacteria</taxon>
        <taxon>Bacillati</taxon>
        <taxon>Actinomycetota</taxon>
        <taxon>Actinomycetes</taxon>
        <taxon>Micrococcales</taxon>
        <taxon>Intrasporangiaceae</taxon>
        <taxon>Oryzihumus</taxon>
    </lineage>
</organism>
<gene>
    <name evidence="2" type="ORF">FB474_2343</name>
</gene>
<dbReference type="Gene3D" id="3.40.50.1820">
    <property type="entry name" value="alpha/beta hydrolase"/>
    <property type="match status" value="1"/>
</dbReference>
<sequence length="314" mass="33093">MGLRRVLGRVGLAALGAFVVLTLAAAAYDWGSAGTVPVPPLDDHGHTVRAGGLTTHYEQWGGSGPPIVLVHGFMESAQVWDRVGPQLAAAGYRVYALDVRGFGYTERRGPYTLAGDTAQLRTFVMALHLDAAHHSTPVLVGHSSGAAIVGDLARTDPSAARRVVFMDGDGTPYGVGPGWVHHLFVDPYATAMLRLATRHTSLAERAYASACGPTCPPFDAQQWLTPLRVPGAEGALKAILSQPLIGLTYAQERQVHVPAVVVYGTLDPQMSRASATATAARLHSHDVVAIPDAGHLVMLAAPDAVSAVLQRLSR</sequence>